<evidence type="ECO:0000313" key="5">
    <source>
        <dbReference type="Proteomes" id="UP001157034"/>
    </source>
</evidence>
<evidence type="ECO:0000313" key="4">
    <source>
        <dbReference type="EMBL" id="GMA94708.1"/>
    </source>
</evidence>
<dbReference type="PANTHER" id="PTHR43364">
    <property type="entry name" value="NADH-SPECIFIC METHYLGLYOXAL REDUCTASE-RELATED"/>
    <property type="match status" value="1"/>
</dbReference>
<dbReference type="InterPro" id="IPR050523">
    <property type="entry name" value="AKR_Detox_Biosynth"/>
</dbReference>
<dbReference type="Gene3D" id="3.20.20.100">
    <property type="entry name" value="NADP-dependent oxidoreductase domain"/>
    <property type="match status" value="1"/>
</dbReference>
<dbReference type="SUPFAM" id="SSF51430">
    <property type="entry name" value="NAD(P)-linked oxidoreductase"/>
    <property type="match status" value="1"/>
</dbReference>
<dbReference type="Proteomes" id="UP001157034">
    <property type="component" value="Unassembled WGS sequence"/>
</dbReference>
<evidence type="ECO:0000256" key="2">
    <source>
        <dbReference type="SAM" id="MobiDB-lite"/>
    </source>
</evidence>
<gene>
    <name evidence="4" type="ORF">GCM10025881_15320</name>
</gene>
<organism evidence="4 5">
    <name type="scientific">Pseudolysinimonas kribbensis</name>
    <dbReference type="NCBI Taxonomy" id="433641"/>
    <lineage>
        <taxon>Bacteria</taxon>
        <taxon>Bacillati</taxon>
        <taxon>Actinomycetota</taxon>
        <taxon>Actinomycetes</taxon>
        <taxon>Micrococcales</taxon>
        <taxon>Microbacteriaceae</taxon>
        <taxon>Pseudolysinimonas</taxon>
    </lineage>
</organism>
<keyword evidence="1" id="KW-0560">Oxidoreductase</keyword>
<keyword evidence="5" id="KW-1185">Reference proteome</keyword>
<sequence length="156" mass="17261">MREIEAEIIPACLDTGLGILPWSPLAAGWLTGKYQRDSAPDPATRMGENPERGSEAWRVRNAKERTWRIIDAVREVADAREVPMSRVALAWVEARPAVTSVILGVRTPEQFDDNIAAADLELTPEESDHLTEVSRPDFPGYPYGDTGTVLRGRPLP</sequence>
<protein>
    <recommendedName>
        <fullName evidence="3">NADP-dependent oxidoreductase domain-containing protein</fullName>
    </recommendedName>
</protein>
<reference evidence="5" key="1">
    <citation type="journal article" date="2019" name="Int. J. Syst. Evol. Microbiol.">
        <title>The Global Catalogue of Microorganisms (GCM) 10K type strain sequencing project: providing services to taxonomists for standard genome sequencing and annotation.</title>
        <authorList>
            <consortium name="The Broad Institute Genomics Platform"/>
            <consortium name="The Broad Institute Genome Sequencing Center for Infectious Disease"/>
            <person name="Wu L."/>
            <person name="Ma J."/>
        </authorList>
    </citation>
    <scope>NUCLEOTIDE SEQUENCE [LARGE SCALE GENOMIC DNA]</scope>
    <source>
        <strain evidence="5">NBRC 108894</strain>
    </source>
</reference>
<dbReference type="EMBL" id="BSVB01000001">
    <property type="protein sequence ID" value="GMA94708.1"/>
    <property type="molecule type" value="Genomic_DNA"/>
</dbReference>
<accession>A0ABQ6K275</accession>
<evidence type="ECO:0000259" key="3">
    <source>
        <dbReference type="Pfam" id="PF00248"/>
    </source>
</evidence>
<dbReference type="InterPro" id="IPR036812">
    <property type="entry name" value="NAD(P)_OxRdtase_dom_sf"/>
</dbReference>
<feature type="compositionally biased region" description="Basic and acidic residues" evidence="2">
    <location>
        <begin position="126"/>
        <end position="135"/>
    </location>
</feature>
<dbReference type="PANTHER" id="PTHR43364:SF4">
    <property type="entry name" value="NAD(P)-LINKED OXIDOREDUCTASE SUPERFAMILY PROTEIN"/>
    <property type="match status" value="1"/>
</dbReference>
<name>A0ABQ6K275_9MICO</name>
<feature type="region of interest" description="Disordered" evidence="2">
    <location>
        <begin position="38"/>
        <end position="57"/>
    </location>
</feature>
<feature type="region of interest" description="Disordered" evidence="2">
    <location>
        <begin position="125"/>
        <end position="156"/>
    </location>
</feature>
<dbReference type="Pfam" id="PF00248">
    <property type="entry name" value="Aldo_ket_red"/>
    <property type="match status" value="1"/>
</dbReference>
<comment type="caution">
    <text evidence="4">The sequence shown here is derived from an EMBL/GenBank/DDBJ whole genome shotgun (WGS) entry which is preliminary data.</text>
</comment>
<evidence type="ECO:0000256" key="1">
    <source>
        <dbReference type="ARBA" id="ARBA00023002"/>
    </source>
</evidence>
<proteinExistence type="predicted"/>
<feature type="domain" description="NADP-dependent oxidoreductase" evidence="3">
    <location>
        <begin position="4"/>
        <end position="133"/>
    </location>
</feature>
<feature type="compositionally biased region" description="Basic and acidic residues" evidence="2">
    <location>
        <begin position="48"/>
        <end position="57"/>
    </location>
</feature>
<dbReference type="InterPro" id="IPR023210">
    <property type="entry name" value="NADP_OxRdtase_dom"/>
</dbReference>